<dbReference type="RefSeq" id="WP_061095172.1">
    <property type="nucleotide sequence ID" value="NZ_CP014323.1"/>
</dbReference>
<proteinExistence type="predicted"/>
<accession>A0A126Q0F7</accession>
<dbReference type="EMBL" id="CP014323">
    <property type="protein sequence ID" value="AMJ98665.1"/>
    <property type="molecule type" value="Genomic_DNA"/>
</dbReference>
<gene>
    <name evidence="1" type="ORF">AVL55_11095</name>
</gene>
<dbReference type="Proteomes" id="UP000063991">
    <property type="component" value="Chromosome"/>
</dbReference>
<organism evidence="1 2">
    <name type="scientific">Alteromonas macleodii</name>
    <name type="common">Pseudoalteromonas macleodii</name>
    <dbReference type="NCBI Taxonomy" id="28108"/>
    <lineage>
        <taxon>Bacteria</taxon>
        <taxon>Pseudomonadati</taxon>
        <taxon>Pseudomonadota</taxon>
        <taxon>Gammaproteobacteria</taxon>
        <taxon>Alteromonadales</taxon>
        <taxon>Alteromonadaceae</taxon>
        <taxon>Alteromonas/Salinimonas group</taxon>
        <taxon>Alteromonas</taxon>
    </lineage>
</organism>
<sequence>MKNEARLLKGYLQENKSSIRLPFVSGFPKNSCEVSVIVLSLIAKYNSVENLKIIKGFDRNDDIYHYWVSYEGELIDITIEQFGKDLTLENRAAIYKKFLSSTECYSIDDFLLSNEIYDQYEPEFKQLANIILNVRSK</sequence>
<name>A0A126Q0F7_ALTMA</name>
<dbReference type="AlphaFoldDB" id="A0A126Q0F7"/>
<protein>
    <submittedName>
        <fullName evidence="1">Uncharacterized protein</fullName>
    </submittedName>
</protein>
<evidence type="ECO:0000313" key="1">
    <source>
        <dbReference type="EMBL" id="AMJ98665.1"/>
    </source>
</evidence>
<dbReference type="OrthoDB" id="9155675at2"/>
<evidence type="ECO:0000313" key="2">
    <source>
        <dbReference type="Proteomes" id="UP000063991"/>
    </source>
</evidence>
<reference evidence="1 2" key="1">
    <citation type="submission" date="2015-12" db="EMBL/GenBank/DDBJ databases">
        <authorList>
            <person name="Shamseldin A."/>
            <person name="Moawad H."/>
            <person name="Abd El-Rahim W.M."/>
            <person name="Sadowsky M.J."/>
        </authorList>
    </citation>
    <scope>NUCLEOTIDE SEQUENCE [LARGE SCALE GENOMIC DNA]</scope>
    <source>
        <strain evidence="1 2">D7</strain>
    </source>
</reference>